<organism evidence="1 2">
    <name type="scientific">Haloferax marisrubri</name>
    <dbReference type="NCBI Taxonomy" id="1544719"/>
    <lineage>
        <taxon>Archaea</taxon>
        <taxon>Methanobacteriati</taxon>
        <taxon>Methanobacteriota</taxon>
        <taxon>Stenosarchaea group</taxon>
        <taxon>Halobacteria</taxon>
        <taxon>Halobacteriales</taxon>
        <taxon>Haloferacaceae</taxon>
        <taxon>Haloferax</taxon>
    </lineage>
</organism>
<dbReference type="OrthoDB" id="198190at2157"/>
<dbReference type="Proteomes" id="UP000053621">
    <property type="component" value="Unassembled WGS sequence"/>
</dbReference>
<keyword evidence="2" id="KW-1185">Reference proteome</keyword>
<dbReference type="RefSeq" id="WP_058567029.1">
    <property type="nucleotide sequence ID" value="NZ_LOPW02000016.1"/>
</dbReference>
<accession>A0A2P4NPL8</accession>
<dbReference type="EMBL" id="LOPW02000016">
    <property type="protein sequence ID" value="POG55071.1"/>
    <property type="molecule type" value="Genomic_DNA"/>
</dbReference>
<evidence type="ECO:0000313" key="2">
    <source>
        <dbReference type="Proteomes" id="UP000053621"/>
    </source>
</evidence>
<proteinExistence type="predicted"/>
<sequence length="298" mass="33599">MTDERPTIRPVTLSRLVELTYSCEDGYKSTEELADILDVTHRRARETILEATRISLLSEEEDIDGAIYTTTSVGESFLTAIRTEDWEKASSILAVRSPHYGAFLEALDAIENVDLDGLLEHLEEAHEYSPYSFNQTGIEIVGDWAERLGSVQRNAFTGNYYLSKTAEVPRNFHFIVLDAYDDLEQTAGVNLRQRYLSIPKLREEICERIGCRRDDFDDALLALCQQNVGKLELSGAPMDTAAKDAVLGIKQLELADEGPLITTSQSTQQVMSGVELYGKKYYYLAVHDRDITFEQEAH</sequence>
<reference evidence="1" key="1">
    <citation type="submission" date="2017-08" db="EMBL/GenBank/DDBJ databases">
        <title>Haloferax marisrubri sp. nov., isolated from the Discovery deep brine-seawater interface in the Red Sea.</title>
        <authorList>
            <person name="Zhang G."/>
            <person name="Stingl U."/>
        </authorList>
    </citation>
    <scope>NUCLEOTIDE SEQUENCE [LARGE SCALE GENOMIC DNA]</scope>
    <source>
        <strain evidence="1">SB3</strain>
    </source>
</reference>
<comment type="caution">
    <text evidence="1">The sequence shown here is derived from an EMBL/GenBank/DDBJ whole genome shotgun (WGS) entry which is preliminary data.</text>
</comment>
<gene>
    <name evidence="1" type="ORF">AUR65_011630</name>
</gene>
<protein>
    <submittedName>
        <fullName evidence="1">Uncharacterized protein</fullName>
    </submittedName>
</protein>
<evidence type="ECO:0000313" key="1">
    <source>
        <dbReference type="EMBL" id="POG55071.1"/>
    </source>
</evidence>
<dbReference type="AlphaFoldDB" id="A0A2P4NPL8"/>
<name>A0A2P4NPL8_9EURY</name>